<keyword evidence="4 8" id="KW-0819">tRNA processing</keyword>
<comment type="similarity">
    <text evidence="8">Belongs to the tRNA(Ile)-lysidine synthase family.</text>
</comment>
<comment type="catalytic activity">
    <reaction evidence="7 8">
        <text>cytidine(34) in tRNA(Ile2) + L-lysine + ATP = lysidine(34) in tRNA(Ile2) + AMP + diphosphate + H(+)</text>
        <dbReference type="Rhea" id="RHEA:43744"/>
        <dbReference type="Rhea" id="RHEA-COMP:10625"/>
        <dbReference type="Rhea" id="RHEA-COMP:10670"/>
        <dbReference type="ChEBI" id="CHEBI:15378"/>
        <dbReference type="ChEBI" id="CHEBI:30616"/>
        <dbReference type="ChEBI" id="CHEBI:32551"/>
        <dbReference type="ChEBI" id="CHEBI:33019"/>
        <dbReference type="ChEBI" id="CHEBI:82748"/>
        <dbReference type="ChEBI" id="CHEBI:83665"/>
        <dbReference type="ChEBI" id="CHEBI:456215"/>
        <dbReference type="EC" id="6.3.4.19"/>
    </reaction>
</comment>
<evidence type="ECO:0000256" key="8">
    <source>
        <dbReference type="HAMAP-Rule" id="MF_01161"/>
    </source>
</evidence>
<dbReference type="InterPro" id="IPR011063">
    <property type="entry name" value="TilS/TtcA_N"/>
</dbReference>
<feature type="domain" description="Lysidine-tRNA(Ile) synthetase C-terminal" evidence="9">
    <location>
        <begin position="412"/>
        <end position="493"/>
    </location>
</feature>
<dbReference type="EC" id="6.3.4.19" evidence="8"/>
<sequence>MLDIDTFSHFIEDNNLIEKKDRIVLGVSGGADSICLLHTLSRIQKALEIRLFVVHINHGIRGEEASRDENYVKKFCEKLDICFFSFHYDIPRIAKDLKLSEEEAGRKMRYESFESVSKDIAIKENLDFNKIKVAVAHNKNDNAETILHNLSRGSGISGLKGILVRNKNIIRPLLAFSRDEIEDYLKRNSIDYMTDSTNLKNDYTRNILRNEVFPILEKNVNGNVINNFYKSSKIAAEADEFFENSAIKFCEKNLKIKGKDEFLLDKEALLNEPHIISTYIIRYTLRKVLKSKELGIKDIGMVHIEDIWNLAKSENGKKLDLKYGIKVYNEYENIRFVNEDKKDTDNDKYVLPEINYNILDNFNIKDIPKAGNVRWLDFDKVLENIVKYNRKSICINSIINKDDMIKIIQENIVIRGCESGDFIHIKSGRKAVKKLFTDDKIPLNIRGEYVVVAIGFDILWIFRESNIFGEEAGLDRTGELYRIDENTKNILKIEVSRR</sequence>
<dbReference type="CDD" id="cd01992">
    <property type="entry name" value="TilS_N"/>
    <property type="match status" value="1"/>
</dbReference>
<keyword evidence="2 8" id="KW-0963">Cytoplasm</keyword>
<evidence type="ECO:0000256" key="6">
    <source>
        <dbReference type="ARBA" id="ARBA00022840"/>
    </source>
</evidence>
<dbReference type="EMBL" id="RRCO01000008">
    <property type="protein sequence ID" value="RRJ24250.1"/>
    <property type="molecule type" value="Genomic_DNA"/>
</dbReference>
<dbReference type="OrthoDB" id="9807403at2"/>
<dbReference type="Pfam" id="PF01171">
    <property type="entry name" value="ATP_bind_3"/>
    <property type="match status" value="1"/>
</dbReference>
<keyword evidence="6 8" id="KW-0067">ATP-binding</keyword>
<dbReference type="GO" id="GO:0005737">
    <property type="term" value="C:cytoplasm"/>
    <property type="evidence" value="ECO:0007669"/>
    <property type="project" value="UniProtKB-SubCell"/>
</dbReference>
<dbReference type="InterPro" id="IPR014729">
    <property type="entry name" value="Rossmann-like_a/b/a_fold"/>
</dbReference>
<dbReference type="AlphaFoldDB" id="A0A3P3QV52"/>
<evidence type="ECO:0000313" key="10">
    <source>
        <dbReference type="EMBL" id="RRJ24250.1"/>
    </source>
</evidence>
<name>A0A3P3QV52_9FIRM</name>
<dbReference type="NCBIfam" id="TIGR02433">
    <property type="entry name" value="lysidine_TilS_C"/>
    <property type="match status" value="1"/>
</dbReference>
<dbReference type="HAMAP" id="MF_01161">
    <property type="entry name" value="tRNA_Ile_lys_synt"/>
    <property type="match status" value="1"/>
</dbReference>
<reference evidence="10 11" key="1">
    <citation type="submission" date="2018-11" db="EMBL/GenBank/DDBJ databases">
        <title>Genome sequencing of Lachnoanaerobaculum sp. KCOM 2030 (= ChDC B114).</title>
        <authorList>
            <person name="Kook J.-K."/>
            <person name="Park S.-N."/>
            <person name="Lim Y.K."/>
        </authorList>
    </citation>
    <scope>NUCLEOTIDE SEQUENCE [LARGE SCALE GENOMIC DNA]</scope>
    <source>
        <strain evidence="10 11">KCOM 2030</strain>
    </source>
</reference>
<dbReference type="SUPFAM" id="SSF82829">
    <property type="entry name" value="MesJ substrate recognition domain-like"/>
    <property type="match status" value="1"/>
</dbReference>
<evidence type="ECO:0000256" key="4">
    <source>
        <dbReference type="ARBA" id="ARBA00022694"/>
    </source>
</evidence>
<evidence type="ECO:0000256" key="5">
    <source>
        <dbReference type="ARBA" id="ARBA00022741"/>
    </source>
</evidence>
<keyword evidence="3 8" id="KW-0436">Ligase</keyword>
<dbReference type="SUPFAM" id="SSF56037">
    <property type="entry name" value="PheT/TilS domain"/>
    <property type="match status" value="1"/>
</dbReference>
<evidence type="ECO:0000259" key="9">
    <source>
        <dbReference type="SMART" id="SM00977"/>
    </source>
</evidence>
<comment type="subcellular location">
    <subcellularLocation>
        <location evidence="1 8">Cytoplasm</location>
    </subcellularLocation>
</comment>
<organism evidence="10 11">
    <name type="scientific">Lachnoanaerobaculum gingivalis</name>
    <dbReference type="NCBI Taxonomy" id="2490855"/>
    <lineage>
        <taxon>Bacteria</taxon>
        <taxon>Bacillati</taxon>
        <taxon>Bacillota</taxon>
        <taxon>Clostridia</taxon>
        <taxon>Lachnospirales</taxon>
        <taxon>Lachnospiraceae</taxon>
        <taxon>Lachnoanaerobaculum</taxon>
    </lineage>
</organism>
<comment type="function">
    <text evidence="8">Ligates lysine onto the cytidine present at position 34 of the AUA codon-specific tRNA(Ile) that contains the anticodon CAU, in an ATP-dependent manner. Cytidine is converted to lysidine, thus changing the amino acid specificity of the tRNA from methionine to isoleucine.</text>
</comment>
<dbReference type="GO" id="GO:0032267">
    <property type="term" value="F:tRNA(Ile)-lysidine synthase activity"/>
    <property type="evidence" value="ECO:0007669"/>
    <property type="project" value="UniProtKB-EC"/>
</dbReference>
<dbReference type="RefSeq" id="WP_128675176.1">
    <property type="nucleotide sequence ID" value="NZ_RRCO01000008.1"/>
</dbReference>
<dbReference type="InterPro" id="IPR012094">
    <property type="entry name" value="tRNA_Ile_lys_synt"/>
</dbReference>
<feature type="binding site" evidence="8">
    <location>
        <begin position="28"/>
        <end position="33"/>
    </location>
    <ligand>
        <name>ATP</name>
        <dbReference type="ChEBI" id="CHEBI:30616"/>
    </ligand>
</feature>
<dbReference type="SMART" id="SM00977">
    <property type="entry name" value="TilS_C"/>
    <property type="match status" value="1"/>
</dbReference>
<keyword evidence="11" id="KW-1185">Reference proteome</keyword>
<keyword evidence="5 8" id="KW-0547">Nucleotide-binding</keyword>
<evidence type="ECO:0000256" key="2">
    <source>
        <dbReference type="ARBA" id="ARBA00022490"/>
    </source>
</evidence>
<evidence type="ECO:0000256" key="3">
    <source>
        <dbReference type="ARBA" id="ARBA00022598"/>
    </source>
</evidence>
<evidence type="ECO:0000256" key="7">
    <source>
        <dbReference type="ARBA" id="ARBA00048539"/>
    </source>
</evidence>
<dbReference type="SUPFAM" id="SSF52402">
    <property type="entry name" value="Adenine nucleotide alpha hydrolases-like"/>
    <property type="match status" value="1"/>
</dbReference>
<dbReference type="InterPro" id="IPR012795">
    <property type="entry name" value="tRNA_Ile_lys_synt_N"/>
</dbReference>
<dbReference type="GO" id="GO:0005524">
    <property type="term" value="F:ATP binding"/>
    <property type="evidence" value="ECO:0007669"/>
    <property type="project" value="UniProtKB-UniRule"/>
</dbReference>
<dbReference type="PANTHER" id="PTHR43033:SF1">
    <property type="entry name" value="TRNA(ILE)-LYSIDINE SYNTHASE-RELATED"/>
    <property type="match status" value="1"/>
</dbReference>
<dbReference type="Proteomes" id="UP000272490">
    <property type="component" value="Unassembled WGS sequence"/>
</dbReference>
<protein>
    <recommendedName>
        <fullName evidence="8">tRNA(Ile)-lysidine synthase</fullName>
        <ecNumber evidence="8">6.3.4.19</ecNumber>
    </recommendedName>
    <alternativeName>
        <fullName evidence="8">tRNA(Ile)-2-lysyl-cytidine synthase</fullName>
    </alternativeName>
    <alternativeName>
        <fullName evidence="8">tRNA(Ile)-lysidine synthetase</fullName>
    </alternativeName>
</protein>
<dbReference type="Gene3D" id="3.40.50.620">
    <property type="entry name" value="HUPs"/>
    <property type="match status" value="1"/>
</dbReference>
<accession>A0A3P3QV52</accession>
<comment type="caution">
    <text evidence="10">The sequence shown here is derived from an EMBL/GenBank/DDBJ whole genome shotgun (WGS) entry which is preliminary data.</text>
</comment>
<evidence type="ECO:0000256" key="1">
    <source>
        <dbReference type="ARBA" id="ARBA00004496"/>
    </source>
</evidence>
<dbReference type="PANTHER" id="PTHR43033">
    <property type="entry name" value="TRNA(ILE)-LYSIDINE SYNTHASE-RELATED"/>
    <property type="match status" value="1"/>
</dbReference>
<evidence type="ECO:0000313" key="11">
    <source>
        <dbReference type="Proteomes" id="UP000272490"/>
    </source>
</evidence>
<proteinExistence type="inferred from homology"/>
<dbReference type="GO" id="GO:0006400">
    <property type="term" value="P:tRNA modification"/>
    <property type="evidence" value="ECO:0007669"/>
    <property type="project" value="UniProtKB-UniRule"/>
</dbReference>
<gene>
    <name evidence="8 10" type="primary">tilS</name>
    <name evidence="10" type="ORF">EHV10_13960</name>
</gene>
<dbReference type="InterPro" id="IPR012796">
    <property type="entry name" value="Lysidine-tRNA-synth_C"/>
</dbReference>
<comment type="domain">
    <text evidence="8">The N-terminal region contains the highly conserved SGGXDS motif, predicted to be a P-loop motif involved in ATP binding.</text>
</comment>
<dbReference type="NCBIfam" id="TIGR02432">
    <property type="entry name" value="lysidine_TilS_N"/>
    <property type="match status" value="1"/>
</dbReference>